<dbReference type="RefSeq" id="XP_026616582.1">
    <property type="nucleotide sequence ID" value="XM_026753731.1"/>
</dbReference>
<dbReference type="AlphaFoldDB" id="A0A397HGG2"/>
<reference evidence="1" key="1">
    <citation type="submission" date="2018-08" db="EMBL/GenBank/DDBJ databases">
        <title>Draft genome sequence of azole-resistant Aspergillus thermomutatus (Neosartorya pseudofischeri) strain HMR AF 39, isolated from a human nasal aspirate.</title>
        <authorList>
            <person name="Parent-Michaud M."/>
            <person name="Dufresne P.J."/>
            <person name="Fournier E."/>
            <person name="Martineau C."/>
            <person name="Moreira S."/>
            <person name="Perkins V."/>
            <person name="De Repentigny L."/>
            <person name="Dufresne S.F."/>
        </authorList>
    </citation>
    <scope>NUCLEOTIDE SEQUENCE [LARGE SCALE GENOMIC DNA]</scope>
    <source>
        <strain evidence="1">HMR AF 39</strain>
    </source>
</reference>
<comment type="caution">
    <text evidence="1">The sequence shown here is derived from an EMBL/GenBank/DDBJ whole genome shotgun (WGS) entry which is preliminary data.</text>
</comment>
<evidence type="ECO:0000313" key="1">
    <source>
        <dbReference type="EMBL" id="RHZ61979.1"/>
    </source>
</evidence>
<sequence>MSAADRASWLEQIQRDRTRHLEMDEAEINLRQRRPRADLRVDEDNQEENCEPPPKVKPLINMFPGVSAALLTRVFKRKLKATELIHFKEKSVINTDQEDRVFKMTKSGGTVGFKKAASSLKDWGPNPQIWTNCFLTYLAVIGYLFGDKHPKAVPNLLMFMRQILDVTQTYQWPEAVLPLALNFHQYILDKGELSTDSYLVTA</sequence>
<gene>
    <name evidence="1" type="ORF">CDV56_100112</name>
</gene>
<dbReference type="GeneID" id="38122086"/>
<dbReference type="OrthoDB" id="5064334at2759"/>
<dbReference type="STRING" id="41047.A0A397HGG2"/>
<accession>A0A397HGG2</accession>
<organism evidence="1 2">
    <name type="scientific">Aspergillus thermomutatus</name>
    <name type="common">Neosartorya pseudofischeri</name>
    <dbReference type="NCBI Taxonomy" id="41047"/>
    <lineage>
        <taxon>Eukaryota</taxon>
        <taxon>Fungi</taxon>
        <taxon>Dikarya</taxon>
        <taxon>Ascomycota</taxon>
        <taxon>Pezizomycotina</taxon>
        <taxon>Eurotiomycetes</taxon>
        <taxon>Eurotiomycetidae</taxon>
        <taxon>Eurotiales</taxon>
        <taxon>Aspergillaceae</taxon>
        <taxon>Aspergillus</taxon>
        <taxon>Aspergillus subgen. Fumigati</taxon>
    </lineage>
</organism>
<dbReference type="Proteomes" id="UP000215305">
    <property type="component" value="Unassembled WGS sequence"/>
</dbReference>
<proteinExistence type="predicted"/>
<protein>
    <submittedName>
        <fullName evidence="1">Uncharacterized protein</fullName>
    </submittedName>
</protein>
<name>A0A397HGG2_ASPTH</name>
<evidence type="ECO:0000313" key="2">
    <source>
        <dbReference type="Proteomes" id="UP000215305"/>
    </source>
</evidence>
<dbReference type="VEuPathDB" id="FungiDB:CDV56_100112"/>
<dbReference type="EMBL" id="NKHU02000040">
    <property type="protein sequence ID" value="RHZ61979.1"/>
    <property type="molecule type" value="Genomic_DNA"/>
</dbReference>
<keyword evidence="2" id="KW-1185">Reference proteome</keyword>